<dbReference type="InterPro" id="IPR041246">
    <property type="entry name" value="Bact_MG10"/>
</dbReference>
<dbReference type="PANTHER" id="PTHR40094">
    <property type="entry name" value="ALPHA-2-MACROGLOBULIN HOMOLOG"/>
    <property type="match status" value="1"/>
</dbReference>
<feature type="region of interest" description="Disordered" evidence="2">
    <location>
        <begin position="1897"/>
        <end position="1965"/>
    </location>
</feature>
<dbReference type="Pfam" id="PF17973">
    <property type="entry name" value="bMG10"/>
    <property type="match status" value="1"/>
</dbReference>
<dbReference type="InterPro" id="IPR021868">
    <property type="entry name" value="Alpha_2_Macroglob_MG3"/>
</dbReference>
<feature type="compositionally biased region" description="Low complexity" evidence="2">
    <location>
        <begin position="1908"/>
        <end position="1925"/>
    </location>
</feature>
<evidence type="ECO:0000313" key="6">
    <source>
        <dbReference type="EMBL" id="QDA55369.1"/>
    </source>
</evidence>
<dbReference type="Pfam" id="PF01835">
    <property type="entry name" value="MG2"/>
    <property type="match status" value="1"/>
</dbReference>
<dbReference type="InterPro" id="IPR011625">
    <property type="entry name" value="A2M_N_BRD"/>
</dbReference>
<evidence type="ECO:0000259" key="4">
    <source>
        <dbReference type="SMART" id="SM01359"/>
    </source>
</evidence>
<dbReference type="EMBL" id="CP040882">
    <property type="protein sequence ID" value="QDA55369.1"/>
    <property type="molecule type" value="Genomic_DNA"/>
</dbReference>
<keyword evidence="3" id="KW-0732">Signal</keyword>
<dbReference type="SMART" id="SM01360">
    <property type="entry name" value="A2M"/>
    <property type="match status" value="1"/>
</dbReference>
<name>A0ABX5VL29_9BURK</name>
<evidence type="ECO:0000259" key="5">
    <source>
        <dbReference type="SMART" id="SM01360"/>
    </source>
</evidence>
<evidence type="ECO:0000256" key="1">
    <source>
        <dbReference type="ARBA" id="ARBA00010556"/>
    </source>
</evidence>
<dbReference type="InterPro" id="IPR002890">
    <property type="entry name" value="MG2"/>
</dbReference>
<feature type="chain" id="PRO_5045068537" description="Alpha-2-macroglobulin" evidence="3">
    <location>
        <begin position="33"/>
        <end position="1965"/>
    </location>
</feature>
<evidence type="ECO:0000313" key="7">
    <source>
        <dbReference type="Proteomes" id="UP000308889"/>
    </source>
</evidence>
<dbReference type="Gene3D" id="2.60.40.1930">
    <property type="match status" value="1"/>
</dbReference>
<keyword evidence="7" id="KW-1185">Reference proteome</keyword>
<proteinExistence type="inferred from homology"/>
<protein>
    <recommendedName>
        <fullName evidence="8">Alpha-2-macroglobulin</fullName>
    </recommendedName>
</protein>
<dbReference type="Pfam" id="PF07703">
    <property type="entry name" value="A2M_BRD"/>
    <property type="match status" value="1"/>
</dbReference>
<comment type="similarity">
    <text evidence="1">Belongs to the protease inhibitor I39 (alpha-2-macroglobulin) family. Bacterial alpha-2-macroglobulin subfamily.</text>
</comment>
<dbReference type="SMART" id="SM01359">
    <property type="entry name" value="A2M_N_2"/>
    <property type="match status" value="1"/>
</dbReference>
<feature type="domain" description="Alpha-2-macroglobulin" evidence="5">
    <location>
        <begin position="1223"/>
        <end position="1312"/>
    </location>
</feature>
<dbReference type="InterPro" id="IPR051802">
    <property type="entry name" value="YfhM-like"/>
</dbReference>
<reference evidence="7" key="1">
    <citation type="submission" date="2019-06" db="EMBL/GenBank/DDBJ databases">
        <authorList>
            <person name="Oh B.S."/>
        </authorList>
    </citation>
    <scope>NUCLEOTIDE SEQUENCE [LARGE SCALE GENOMIC DNA]</scope>
    <source>
        <strain evidence="7">KGMB03119</strain>
    </source>
</reference>
<dbReference type="RefSeq" id="WP_139688788.1">
    <property type="nucleotide sequence ID" value="NZ_CP040882.1"/>
</dbReference>
<evidence type="ECO:0000256" key="3">
    <source>
        <dbReference type="SAM" id="SignalP"/>
    </source>
</evidence>
<dbReference type="Proteomes" id="UP000308889">
    <property type="component" value="Chromosome"/>
</dbReference>
<dbReference type="Pfam" id="PF11974">
    <property type="entry name" value="bMG3"/>
    <property type="match status" value="1"/>
</dbReference>
<organism evidence="6 7">
    <name type="scientific">Sutterella faecalis</name>
    <dbReference type="NCBI Taxonomy" id="2584944"/>
    <lineage>
        <taxon>Bacteria</taxon>
        <taxon>Pseudomonadati</taxon>
        <taxon>Pseudomonadota</taxon>
        <taxon>Betaproteobacteria</taxon>
        <taxon>Burkholderiales</taxon>
        <taxon>Sutterellaceae</taxon>
        <taxon>Sutterella</taxon>
    </lineage>
</organism>
<evidence type="ECO:0008006" key="8">
    <source>
        <dbReference type="Google" id="ProtNLM"/>
    </source>
</evidence>
<dbReference type="InterPro" id="IPR001599">
    <property type="entry name" value="Macroglobln_a2"/>
</dbReference>
<accession>A0ABX5VL29</accession>
<evidence type="ECO:0000256" key="2">
    <source>
        <dbReference type="SAM" id="MobiDB-lite"/>
    </source>
</evidence>
<feature type="compositionally biased region" description="Polar residues" evidence="2">
    <location>
        <begin position="1926"/>
        <end position="1943"/>
    </location>
</feature>
<feature type="domain" description="Alpha-2-macroglobulin bait region" evidence="4">
    <location>
        <begin position="1014"/>
        <end position="1153"/>
    </location>
</feature>
<dbReference type="PANTHER" id="PTHR40094:SF1">
    <property type="entry name" value="UBIQUITIN DOMAIN-CONTAINING PROTEIN"/>
    <property type="match status" value="1"/>
</dbReference>
<gene>
    <name evidence="6" type="ORF">FG381_10760</name>
</gene>
<feature type="signal peptide" evidence="3">
    <location>
        <begin position="1"/>
        <end position="32"/>
    </location>
</feature>
<sequence length="1965" mass="208826">MALSTRAISLQLKPLSLVTLLALSSLSLPAHAAPGSDDRTVWLKPSVSAPTSAKAPIYISLTPSENACRKAYGDDWYSRCMITLGRSGATVEGITLKPSVPGTWRWAGPDSLAFTPKDAWQPKRSMRASLLGIPIPLRANIEESFITIETPPLAAINSQSRIWIDPAVKGERWLSFEFFFTTVPEKGMVEKAFSLNFKKESGLETAKPQFIWSDDGTSVYVKVKLTKLPEEETIVTAKLAGIAGRISQNNGRFTVPKGFETASVNQTVPGEATLFQISRAEIHAVRDEAMNGEYELTLTGTLQMDPQAVMNNIRVLALPSKMSEEAQTNAVWTAAPVIDEEILSRAEPVEVMPASEKGLTTTAKFRLHAPQGTFLYVELPESFGPEGTSGLSDKWHSVLLLPKLSSSIEFLQPGNMLTLSGNWTLSLFSTGVEKLRWRIARVKNAYLALAADGWNVMKSTSPDAYTSAVTGEIELGESTPGKARFSTLDLAEAVIGAGPGLFQVELTGVRMKDGKEEVVATASKRLLLTNLAVIAKTSADTSIDVFAAGFMDGKPAANVAASLLAENGTVIESVQTDEEGRAHFKPTKGLEREKRPAAITVQSKGTDLAWISLRDPTNLSDTFRWNTGGRETKGGNMAAFSFADRGIYRAGETVHFGLGIRELSMAALPEGLPVEVKLTNDAGKVVEKRQVKLSPEGLADFDWTIPEGTLPGRIKMDVFAAGGDAALSTTTLFIADFAPETLSLSAELPAAEAKAGWVAPGDIQVPAKLTSLFGAGAEGRRIEGEVVVNPVSSTTLPGFEGWTFESPAGGFENNRNAGKRLDVPAVKTTGAGDAELTLPLGSLTIPGFARAEVSLTGFESEGGEAVSERFNFLLSRGELALGWKLDKTPQPMNFLLAGDPAEVRFIAVDRHLEKKAGEKLRAEISRTHYVTELTADGSGRLTYSDAPLSETTATVDLTTDASGEAVLPLNTREPGEWLIRVTREDGTLLLTLPYNTAGNTLEKAASEELPAAEMRARLEKTTLEAGDKARLSLLSPFSGFALITFESANVISSRWTAVKSGDNLIEVDAPEGFSGRAWLRVSLVRGQDSAKKFLRGFAETAIPVLLNTKEKRLQIDVSVPEKLGSAKTIPITLTAEKPSRVFLWAADAGILSLTNYPAPNPLKALIEDRALEVETRETLSLLMPDASAAADLTAPFGGDFAESAKMAAGFGNPFARTLGDSAVWWGGLVEAGPEARTIEATLPEGFNGRIRIFAVGASENEAGAGEASAAIAEPLVIEPILPAAVSPGDIFALGATVTPETPTASGALEISSDALTPASAAIPITFPEKGGKVATSVAQAPAAPGTVQVTFRAQTENAKADRTLEIGVRPASVKSTRIYGGRIEGNAEDGSPLLQLPNELYPNESQTSFMVSAVPATLVLQLGLPFANRDWNQPADAIAAALPLVLLAANPDAARFVPLGETPEKAAAKLAELTKARAEKALSAIEGALSWEGIRSFPWMPANPYLTAWTLDYLLAAARTTGVPPELMRSVKERLMRTVTEDPQTIDDARTKAYALWVLTREGTMTTEYLETLRASMEERFPDWKRDAAAAFLAASYQHLRMRAEAEELLSGTISTARAGGAWTPETATALAAQALAASGLTQKSSAKFLSSLAVDDFAGALKRGTFDALYAGAAAMTMMEPSIGGATDAEKSDDDAGLTLVCVKRTAGFPDDKDHLTTAPAGALLEAPGCIAAEVSGAAQSSFLWWQGEQTGWVRLPDDKASPAEKSGLEVERTYLGEDGKPSTRFRAGEKITVRVKLRAYAGEEGLMDIALTDLLPGGLAYAMNPGTGPDGAPKFLRSEERMTWLSPELSSWSPVTFTYTVRAATPGEFTVPPVEAQSLSRPLLRARGASGKLTILDSEGNPVKLPDAAPAAASASRDMSAAPLSSQSTQPSENRVPQSAASPAPEKANTAPGNTPSAPDGDD</sequence>